<keyword evidence="1" id="KW-0472">Membrane</keyword>
<keyword evidence="1" id="KW-1133">Transmembrane helix</keyword>
<name>A0A2H5PX99_CITUN</name>
<gene>
    <name evidence="2" type="ORF">CUMW_173850</name>
</gene>
<dbReference type="AlphaFoldDB" id="A0A2H5PX99"/>
<organism evidence="2 3">
    <name type="scientific">Citrus unshiu</name>
    <name type="common">Satsuma mandarin</name>
    <name type="synonym">Citrus nobilis var. unshiu</name>
    <dbReference type="NCBI Taxonomy" id="55188"/>
    <lineage>
        <taxon>Eukaryota</taxon>
        <taxon>Viridiplantae</taxon>
        <taxon>Streptophyta</taxon>
        <taxon>Embryophyta</taxon>
        <taxon>Tracheophyta</taxon>
        <taxon>Spermatophyta</taxon>
        <taxon>Magnoliopsida</taxon>
        <taxon>eudicotyledons</taxon>
        <taxon>Gunneridae</taxon>
        <taxon>Pentapetalae</taxon>
        <taxon>rosids</taxon>
        <taxon>malvids</taxon>
        <taxon>Sapindales</taxon>
        <taxon>Rutaceae</taxon>
        <taxon>Aurantioideae</taxon>
        <taxon>Citrus</taxon>
    </lineage>
</organism>
<protein>
    <submittedName>
        <fullName evidence="2">Uncharacterized protein</fullName>
    </submittedName>
</protein>
<dbReference type="Proteomes" id="UP000236630">
    <property type="component" value="Unassembled WGS sequence"/>
</dbReference>
<reference evidence="2 3" key="1">
    <citation type="journal article" date="2017" name="Front. Genet.">
        <title>Draft sequencing of the heterozygous diploid genome of Satsuma (Citrus unshiu Marc.) using a hybrid assembly approach.</title>
        <authorList>
            <person name="Shimizu T."/>
            <person name="Tanizawa Y."/>
            <person name="Mochizuki T."/>
            <person name="Nagasaki H."/>
            <person name="Yoshioka T."/>
            <person name="Toyoda A."/>
            <person name="Fujiyama A."/>
            <person name="Kaminuma E."/>
            <person name="Nakamura Y."/>
        </authorList>
    </citation>
    <scope>NUCLEOTIDE SEQUENCE [LARGE SCALE GENOMIC DNA]</scope>
    <source>
        <strain evidence="3">cv. Miyagawa wase</strain>
    </source>
</reference>
<proteinExistence type="predicted"/>
<keyword evidence="3" id="KW-1185">Reference proteome</keyword>
<comment type="caution">
    <text evidence="2">The sequence shown here is derived from an EMBL/GenBank/DDBJ whole genome shotgun (WGS) entry which is preliminary data.</text>
</comment>
<dbReference type="EMBL" id="BDQV01000144">
    <property type="protein sequence ID" value="GAY56695.1"/>
    <property type="molecule type" value="Genomic_DNA"/>
</dbReference>
<accession>A0A2H5PX99</accession>
<sequence>MVNNTPEQTSVSRSPVADLLSLIFMNVNWKFIFFMISTSIELTAVSTACFELVFPIFESG</sequence>
<evidence type="ECO:0000256" key="1">
    <source>
        <dbReference type="SAM" id="Phobius"/>
    </source>
</evidence>
<evidence type="ECO:0000313" key="2">
    <source>
        <dbReference type="EMBL" id="GAY56695.1"/>
    </source>
</evidence>
<feature type="transmembrane region" description="Helical" evidence="1">
    <location>
        <begin position="31"/>
        <end position="54"/>
    </location>
</feature>
<keyword evidence="1" id="KW-0812">Transmembrane</keyword>
<evidence type="ECO:0000313" key="3">
    <source>
        <dbReference type="Proteomes" id="UP000236630"/>
    </source>
</evidence>